<protein>
    <submittedName>
        <fullName evidence="1">Uncharacterized protein</fullName>
    </submittedName>
</protein>
<name>A0A0D5XZA7_9PSED</name>
<dbReference type="AlphaFoldDB" id="A0A0D5XZA7"/>
<proteinExistence type="predicted"/>
<dbReference type="Proteomes" id="UP000032748">
    <property type="component" value="Chromosome"/>
</dbReference>
<reference evidence="1 2" key="1">
    <citation type="journal article" date="2015" name="Mol. Plant Microbe Interact.">
        <title>Comparative Genomic Analysis of Pseudomonas chlororaphis PCL1606 Reveals New Insight into Antifungal Compounds Involved in Biocontrol.</title>
        <authorList>
            <person name="Calderon C.E."/>
            <person name="Ramos C."/>
            <person name="de Vicente A."/>
            <person name="Cazorla F.M."/>
        </authorList>
    </citation>
    <scope>NUCLEOTIDE SEQUENCE [LARGE SCALE GENOMIC DNA]</scope>
    <source>
        <strain evidence="1 2">PCL1606</strain>
    </source>
</reference>
<sequence>MRCHRPWRFRAIRTTSKISPLFSNGYILPGGCDAPAPAPQPGQ</sequence>
<dbReference type="KEGG" id="pcz:PCL1606_26080"/>
<gene>
    <name evidence="1" type="ORF">PCL1606_26080</name>
</gene>
<evidence type="ECO:0000313" key="2">
    <source>
        <dbReference type="Proteomes" id="UP000032748"/>
    </source>
</evidence>
<accession>A0A0D5XZA7</accession>
<evidence type="ECO:0000313" key="1">
    <source>
        <dbReference type="EMBL" id="AKA24059.1"/>
    </source>
</evidence>
<dbReference type="EMBL" id="CP011110">
    <property type="protein sequence ID" value="AKA24059.1"/>
    <property type="molecule type" value="Genomic_DNA"/>
</dbReference>
<organism evidence="1 2">
    <name type="scientific">Pseudomonas chlororaphis</name>
    <dbReference type="NCBI Taxonomy" id="587753"/>
    <lineage>
        <taxon>Bacteria</taxon>
        <taxon>Pseudomonadati</taxon>
        <taxon>Pseudomonadota</taxon>
        <taxon>Gammaproteobacteria</taxon>
        <taxon>Pseudomonadales</taxon>
        <taxon>Pseudomonadaceae</taxon>
        <taxon>Pseudomonas</taxon>
    </lineage>
</organism>